<feature type="domain" description="Malic enzyme NAD-binding" evidence="8">
    <location>
        <begin position="163"/>
        <end position="399"/>
    </location>
</feature>
<evidence type="ECO:0000256" key="4">
    <source>
        <dbReference type="ARBA" id="ARBA00023002"/>
    </source>
</evidence>
<dbReference type="PANTHER" id="PTHR43237">
    <property type="entry name" value="NADP-DEPENDENT MALIC ENZYME"/>
    <property type="match status" value="1"/>
</dbReference>
<feature type="domain" description="Malic enzyme N-terminal" evidence="9">
    <location>
        <begin position="18"/>
        <end position="151"/>
    </location>
</feature>
<dbReference type="GO" id="GO:0016616">
    <property type="term" value="F:oxidoreductase activity, acting on the CH-OH group of donors, NAD or NADP as acceptor"/>
    <property type="evidence" value="ECO:0007669"/>
    <property type="project" value="InterPro"/>
</dbReference>
<protein>
    <submittedName>
        <fullName evidence="10">Malate dehydrogenase</fullName>
    </submittedName>
</protein>
<dbReference type="SMART" id="SM01274">
    <property type="entry name" value="malic"/>
    <property type="match status" value="1"/>
</dbReference>
<dbReference type="Gene3D" id="3.40.50.10380">
    <property type="entry name" value="Malic enzyme, N-terminal domain"/>
    <property type="match status" value="1"/>
</dbReference>
<dbReference type="CDD" id="cd05311">
    <property type="entry name" value="NAD_bind_2_malic_enz"/>
    <property type="match status" value="1"/>
</dbReference>
<dbReference type="InterPro" id="IPR037062">
    <property type="entry name" value="Malic_N_dom_sf"/>
</dbReference>
<evidence type="ECO:0000313" key="10">
    <source>
        <dbReference type="EMBL" id="OGI41944.1"/>
    </source>
</evidence>
<comment type="cofactor">
    <cofactor evidence="1">
        <name>Mn(2+)</name>
        <dbReference type="ChEBI" id="CHEBI:29035"/>
    </cofactor>
</comment>
<evidence type="ECO:0000259" key="9">
    <source>
        <dbReference type="SMART" id="SM01274"/>
    </source>
</evidence>
<dbReference type="SMART" id="SM00919">
    <property type="entry name" value="Malic_M"/>
    <property type="match status" value="1"/>
</dbReference>
<accession>A0A1F6TA00</accession>
<evidence type="ECO:0000313" key="11">
    <source>
        <dbReference type="Proteomes" id="UP000179344"/>
    </source>
</evidence>
<dbReference type="InterPro" id="IPR045213">
    <property type="entry name" value="Malic_NAD-bd_bact_type"/>
</dbReference>
<dbReference type="InterPro" id="IPR051674">
    <property type="entry name" value="Malate_Decarboxylase"/>
</dbReference>
<dbReference type="FunFam" id="3.40.50.10380:FF:000003">
    <property type="entry name" value="NADP-dependent malic enzyme"/>
    <property type="match status" value="1"/>
</dbReference>
<evidence type="ECO:0000256" key="6">
    <source>
        <dbReference type="PIRSR" id="PIRSR000106-2"/>
    </source>
</evidence>
<feature type="active site" description="Proton acceptor" evidence="5">
    <location>
        <position position="94"/>
    </location>
</feature>
<feature type="binding site" evidence="6">
    <location>
        <position position="317"/>
    </location>
    <ligand>
        <name>(S)-malate</name>
        <dbReference type="ChEBI" id="CHEBI:15589"/>
    </ligand>
</feature>
<dbReference type="GO" id="GO:0004470">
    <property type="term" value="F:malic enzyme activity"/>
    <property type="evidence" value="ECO:0007669"/>
    <property type="project" value="InterPro"/>
</dbReference>
<dbReference type="EMBL" id="MFST01000169">
    <property type="protein sequence ID" value="OGI41944.1"/>
    <property type="molecule type" value="Genomic_DNA"/>
</dbReference>
<dbReference type="InterPro" id="IPR012301">
    <property type="entry name" value="Malic_N_dom"/>
</dbReference>
<organism evidence="10 11">
    <name type="scientific">Candidatus Muproteobacteria bacterium RBG_16_65_31</name>
    <dbReference type="NCBI Taxonomy" id="1817759"/>
    <lineage>
        <taxon>Bacteria</taxon>
        <taxon>Pseudomonadati</taxon>
        <taxon>Pseudomonadota</taxon>
        <taxon>Candidatus Muproteobacteria</taxon>
    </lineage>
</organism>
<evidence type="ECO:0000256" key="3">
    <source>
        <dbReference type="ARBA" id="ARBA00022723"/>
    </source>
</evidence>
<sequence length="415" mass="43965">MTKDMKQAALDYHALPAPGKLRVVSSKPCTTQHELALAYTPGVAEPVRAIARDPDAVYRYTNKGNLVAVVSNGTAVLGLGKMGALAAKPVLEGKAVLFKHFADIDAYDIEVQAATTQAFIDIVAGIAPTFGGINLEDIAAPECFAVEEALRARLDIPVFHDDQHGTAVIICAGLKNALELQGKNLAAARIVLLGAGAAGLATLELLLALGAEKQNILLVDSKGVVRQGRDDLNDYKRRYAAATKLHTLAEAMRGADVFVGVSAADLVTAEMVKTMAGKPIVFALANPDPEIRPEIARAARADLVIATGRSDFPNQVNNALGFPYIFRGALDVRASSISRPMLLAAVQALARLAHTPVPPEVLNAYHLKHLEFGPDYIIPKPLDPRLMLAVAPGVARAAIESGVARAPYPEHYPPA</sequence>
<reference evidence="10 11" key="1">
    <citation type="journal article" date="2016" name="Nat. Commun.">
        <title>Thousands of microbial genomes shed light on interconnected biogeochemical processes in an aquifer system.</title>
        <authorList>
            <person name="Anantharaman K."/>
            <person name="Brown C.T."/>
            <person name="Hug L.A."/>
            <person name="Sharon I."/>
            <person name="Castelle C.J."/>
            <person name="Probst A.J."/>
            <person name="Thomas B.C."/>
            <person name="Singh A."/>
            <person name="Wilkins M.J."/>
            <person name="Karaoz U."/>
            <person name="Brodie E.L."/>
            <person name="Williams K.H."/>
            <person name="Hubbard S.S."/>
            <person name="Banfield J.F."/>
        </authorList>
    </citation>
    <scope>NUCLEOTIDE SEQUENCE [LARGE SCALE GENOMIC DNA]</scope>
</reference>
<dbReference type="GO" id="GO:0051287">
    <property type="term" value="F:NAD binding"/>
    <property type="evidence" value="ECO:0007669"/>
    <property type="project" value="InterPro"/>
</dbReference>
<dbReference type="InterPro" id="IPR001891">
    <property type="entry name" value="Malic_OxRdtase"/>
</dbReference>
<dbReference type="Gene3D" id="3.40.50.720">
    <property type="entry name" value="NAD(P)-binding Rossmann-like Domain"/>
    <property type="match status" value="1"/>
</dbReference>
<keyword evidence="3 7" id="KW-0479">Metal-binding</keyword>
<feature type="binding site" evidence="6">
    <location>
        <position position="286"/>
    </location>
    <ligand>
        <name>(S)-malate</name>
        <dbReference type="ChEBI" id="CHEBI:15589"/>
    </ligand>
</feature>
<dbReference type="AlphaFoldDB" id="A0A1F6TA00"/>
<feature type="binding site" evidence="7">
    <location>
        <position position="136"/>
    </location>
    <ligand>
        <name>a divalent metal cation</name>
        <dbReference type="ChEBI" id="CHEBI:60240"/>
    </ligand>
</feature>
<comment type="similarity">
    <text evidence="2">Belongs to the malic enzymes family.</text>
</comment>
<feature type="binding site" evidence="7">
    <location>
        <position position="162"/>
    </location>
    <ligand>
        <name>a divalent metal cation</name>
        <dbReference type="ChEBI" id="CHEBI:60240"/>
    </ligand>
</feature>
<evidence type="ECO:0000259" key="8">
    <source>
        <dbReference type="SMART" id="SM00919"/>
    </source>
</evidence>
<dbReference type="InterPro" id="IPR012302">
    <property type="entry name" value="Malic_NAD-bd"/>
</dbReference>
<dbReference type="InterPro" id="IPR046346">
    <property type="entry name" value="Aminoacid_DH-like_N_sf"/>
</dbReference>
<evidence type="ECO:0000256" key="7">
    <source>
        <dbReference type="PIRSR" id="PIRSR000106-3"/>
    </source>
</evidence>
<dbReference type="SUPFAM" id="SSF51735">
    <property type="entry name" value="NAD(P)-binding Rossmann-fold domains"/>
    <property type="match status" value="1"/>
</dbReference>
<feature type="binding site" evidence="7">
    <location>
        <position position="137"/>
    </location>
    <ligand>
        <name>a divalent metal cation</name>
        <dbReference type="ChEBI" id="CHEBI:60240"/>
    </ligand>
</feature>
<gene>
    <name evidence="10" type="ORF">A2V92_06395</name>
</gene>
<dbReference type="FunFam" id="3.40.50.720:FF:000095">
    <property type="entry name" value="NADP-dependent malic enzyme"/>
    <property type="match status" value="1"/>
</dbReference>
<name>A0A1F6TA00_9PROT</name>
<evidence type="ECO:0000256" key="1">
    <source>
        <dbReference type="ARBA" id="ARBA00001936"/>
    </source>
</evidence>
<dbReference type="PANTHER" id="PTHR43237:SF4">
    <property type="entry name" value="NADP-DEPENDENT MALIC ENZYME"/>
    <property type="match status" value="1"/>
</dbReference>
<dbReference type="Pfam" id="PF00390">
    <property type="entry name" value="malic"/>
    <property type="match status" value="1"/>
</dbReference>
<evidence type="ECO:0000256" key="2">
    <source>
        <dbReference type="ARBA" id="ARBA00008785"/>
    </source>
</evidence>
<dbReference type="Pfam" id="PF03949">
    <property type="entry name" value="Malic_M"/>
    <property type="match status" value="1"/>
</dbReference>
<proteinExistence type="inferred from homology"/>
<dbReference type="SUPFAM" id="SSF53223">
    <property type="entry name" value="Aminoacid dehydrogenase-like, N-terminal domain"/>
    <property type="match status" value="1"/>
</dbReference>
<dbReference type="GO" id="GO:0046872">
    <property type="term" value="F:metal ion binding"/>
    <property type="evidence" value="ECO:0007669"/>
    <property type="project" value="UniProtKB-KW"/>
</dbReference>
<dbReference type="Proteomes" id="UP000179344">
    <property type="component" value="Unassembled WGS sequence"/>
</dbReference>
<feature type="active site" description="Proton donor" evidence="5">
    <location>
        <position position="39"/>
    </location>
</feature>
<keyword evidence="4" id="KW-0560">Oxidoreductase</keyword>
<dbReference type="InterPro" id="IPR036291">
    <property type="entry name" value="NAD(P)-bd_dom_sf"/>
</dbReference>
<evidence type="ECO:0000256" key="5">
    <source>
        <dbReference type="PIRSR" id="PIRSR000106-1"/>
    </source>
</evidence>
<comment type="caution">
    <text evidence="10">The sequence shown here is derived from an EMBL/GenBank/DDBJ whole genome shotgun (WGS) entry which is preliminary data.</text>
</comment>
<dbReference type="PIRSF" id="PIRSF000106">
    <property type="entry name" value="ME"/>
    <property type="match status" value="1"/>
</dbReference>
<comment type="cofactor">
    <cofactor evidence="7">
        <name>Mg(2+)</name>
        <dbReference type="ChEBI" id="CHEBI:18420"/>
    </cofactor>
    <cofactor evidence="7">
        <name>Mn(2+)</name>
        <dbReference type="ChEBI" id="CHEBI:29035"/>
    </cofactor>
    <text evidence="7">Divalent metal cations. Prefers magnesium or manganese.</text>
</comment>